<comment type="caution">
    <text evidence="9">The sequence shown here is derived from an EMBL/GenBank/DDBJ whole genome shotgun (WGS) entry which is preliminary data.</text>
</comment>
<evidence type="ECO:0000256" key="7">
    <source>
        <dbReference type="SAM" id="MobiDB-lite"/>
    </source>
</evidence>
<dbReference type="Proteomes" id="UP000031036">
    <property type="component" value="Unassembled WGS sequence"/>
</dbReference>
<dbReference type="PANTHER" id="PTHR15925">
    <property type="entry name" value="MITOCHONDRIAL RIBOSOMAL PROTEIN S23"/>
    <property type="match status" value="1"/>
</dbReference>
<dbReference type="Pfam" id="PF10484">
    <property type="entry name" value="MRP-S23"/>
    <property type="match status" value="1"/>
</dbReference>
<comment type="similarity">
    <text evidence="2">Belongs to the mitochondrion-specific ribosomal protein mS23 family.</text>
</comment>
<reference evidence="9 10" key="1">
    <citation type="submission" date="2014-11" db="EMBL/GenBank/DDBJ databases">
        <title>Genetic blueprint of the zoonotic pathogen Toxocara canis.</title>
        <authorList>
            <person name="Zhu X.-Q."/>
            <person name="Korhonen P.K."/>
            <person name="Cai H."/>
            <person name="Young N.D."/>
            <person name="Nejsum P."/>
            <person name="von Samson-Himmelstjerna G."/>
            <person name="Boag P.R."/>
            <person name="Tan P."/>
            <person name="Li Q."/>
            <person name="Min J."/>
            <person name="Yang Y."/>
            <person name="Wang X."/>
            <person name="Fang X."/>
            <person name="Hall R.S."/>
            <person name="Hofmann A."/>
            <person name="Sternberg P.W."/>
            <person name="Jex A.R."/>
            <person name="Gasser R.B."/>
        </authorList>
    </citation>
    <scope>NUCLEOTIDE SEQUENCE [LARGE SCALE GENOMIC DNA]</scope>
    <source>
        <strain evidence="9">PN_DK_2014</strain>
    </source>
</reference>
<keyword evidence="4" id="KW-0496">Mitochondrion</keyword>
<evidence type="ECO:0000256" key="2">
    <source>
        <dbReference type="ARBA" id="ARBA00009864"/>
    </source>
</evidence>
<dbReference type="InterPro" id="IPR059242">
    <property type="entry name" value="mS23_dom"/>
</dbReference>
<dbReference type="GO" id="GO:0006412">
    <property type="term" value="P:translation"/>
    <property type="evidence" value="ECO:0007669"/>
    <property type="project" value="InterPro"/>
</dbReference>
<evidence type="ECO:0000313" key="10">
    <source>
        <dbReference type="Proteomes" id="UP000031036"/>
    </source>
</evidence>
<dbReference type="GO" id="GO:0003735">
    <property type="term" value="F:structural constituent of ribosome"/>
    <property type="evidence" value="ECO:0007669"/>
    <property type="project" value="InterPro"/>
</dbReference>
<evidence type="ECO:0000256" key="1">
    <source>
        <dbReference type="ARBA" id="ARBA00004173"/>
    </source>
</evidence>
<dbReference type="PANTHER" id="PTHR15925:SF2">
    <property type="entry name" value="SMALL RIBOSOMAL SUBUNIT PROTEIN MS23"/>
    <property type="match status" value="1"/>
</dbReference>
<comment type="subcellular location">
    <subcellularLocation>
        <location evidence="1">Mitochondrion</location>
    </subcellularLocation>
</comment>
<evidence type="ECO:0000256" key="5">
    <source>
        <dbReference type="ARBA" id="ARBA00023274"/>
    </source>
</evidence>
<keyword evidence="5" id="KW-0687">Ribonucleoprotein</keyword>
<evidence type="ECO:0000313" key="9">
    <source>
        <dbReference type="EMBL" id="KHN80879.1"/>
    </source>
</evidence>
<feature type="compositionally biased region" description="Polar residues" evidence="7">
    <location>
        <begin position="158"/>
        <end position="171"/>
    </location>
</feature>
<dbReference type="GO" id="GO:0005739">
    <property type="term" value="C:mitochondrion"/>
    <property type="evidence" value="ECO:0007669"/>
    <property type="project" value="InterPro"/>
</dbReference>
<dbReference type="GO" id="GO:0005840">
    <property type="term" value="C:ribosome"/>
    <property type="evidence" value="ECO:0007669"/>
    <property type="project" value="UniProtKB-KW"/>
</dbReference>
<keyword evidence="3 9" id="KW-0689">Ribosomal protein</keyword>
<evidence type="ECO:0000256" key="3">
    <source>
        <dbReference type="ARBA" id="ARBA00022980"/>
    </source>
</evidence>
<feature type="domain" description="Small ribosomal subunit protein mS23 conserved" evidence="8">
    <location>
        <begin position="6"/>
        <end position="129"/>
    </location>
</feature>
<dbReference type="InterPro" id="IPR023611">
    <property type="entry name" value="mS23_dom_met"/>
</dbReference>
<dbReference type="OrthoDB" id="10012356at2759"/>
<evidence type="ECO:0000259" key="8">
    <source>
        <dbReference type="Pfam" id="PF10484"/>
    </source>
</evidence>
<protein>
    <recommendedName>
        <fullName evidence="6">Small ribosomal subunit protein mS23</fullName>
    </recommendedName>
</protein>
<organism evidence="9 10">
    <name type="scientific">Toxocara canis</name>
    <name type="common">Canine roundworm</name>
    <dbReference type="NCBI Taxonomy" id="6265"/>
    <lineage>
        <taxon>Eukaryota</taxon>
        <taxon>Metazoa</taxon>
        <taxon>Ecdysozoa</taxon>
        <taxon>Nematoda</taxon>
        <taxon>Chromadorea</taxon>
        <taxon>Rhabditida</taxon>
        <taxon>Spirurina</taxon>
        <taxon>Ascaridomorpha</taxon>
        <taxon>Ascaridoidea</taxon>
        <taxon>Toxocaridae</taxon>
        <taxon>Toxocara</taxon>
    </lineage>
</organism>
<dbReference type="OMA" id="TEDKPIW"/>
<dbReference type="EMBL" id="JPKZ01001653">
    <property type="protein sequence ID" value="KHN80879.1"/>
    <property type="molecule type" value="Genomic_DNA"/>
</dbReference>
<dbReference type="CDD" id="cd23701">
    <property type="entry name" value="At1g26750"/>
    <property type="match status" value="1"/>
</dbReference>
<feature type="compositionally biased region" description="Basic and acidic residues" evidence="7">
    <location>
        <begin position="148"/>
        <end position="157"/>
    </location>
</feature>
<gene>
    <name evidence="9" type="primary">mrps-23</name>
    <name evidence="9" type="ORF">Tcan_17769</name>
</gene>
<proteinExistence type="inferred from homology"/>
<name>A0A0B2VHJ2_TOXCA</name>
<sequence length="171" mass="19922">MASYLTRAERSGSIFFRVTGLIRAGHLKWEQRPLWYDVYAAVPPLREPIWDAKFMKEGEPVRKIFYEEDIIRAKFYKRYRSAGAISIENTKTKSVSQLFIEQYKVEREQNPQMSDYELFDKTAAILQSNGIPLSQPRSKQRTLRRNVHSKEDNKSDAKTATATTHQSNSDK</sequence>
<dbReference type="InterPro" id="IPR019520">
    <property type="entry name" value="Ribosomal_mS23_met"/>
</dbReference>
<keyword evidence="10" id="KW-1185">Reference proteome</keyword>
<dbReference type="STRING" id="6265.A0A0B2VHJ2"/>
<evidence type="ECO:0000256" key="6">
    <source>
        <dbReference type="ARBA" id="ARBA00035137"/>
    </source>
</evidence>
<accession>A0A0B2VHJ2</accession>
<feature type="compositionally biased region" description="Basic residues" evidence="7">
    <location>
        <begin position="138"/>
        <end position="147"/>
    </location>
</feature>
<feature type="region of interest" description="Disordered" evidence="7">
    <location>
        <begin position="129"/>
        <end position="171"/>
    </location>
</feature>
<dbReference type="AlphaFoldDB" id="A0A0B2VHJ2"/>
<evidence type="ECO:0000256" key="4">
    <source>
        <dbReference type="ARBA" id="ARBA00023128"/>
    </source>
</evidence>